<keyword evidence="2" id="KW-0812">Transmembrane</keyword>
<feature type="compositionally biased region" description="Acidic residues" evidence="1">
    <location>
        <begin position="533"/>
        <end position="562"/>
    </location>
</feature>
<feature type="compositionally biased region" description="Acidic residues" evidence="1">
    <location>
        <begin position="574"/>
        <end position="588"/>
    </location>
</feature>
<protein>
    <submittedName>
        <fullName evidence="3">Uncharacterized protein</fullName>
    </submittedName>
</protein>
<proteinExistence type="predicted"/>
<comment type="caution">
    <text evidence="3">The sequence shown here is derived from an EMBL/GenBank/DDBJ whole genome shotgun (WGS) entry which is preliminary data.</text>
</comment>
<keyword evidence="4" id="KW-1185">Reference proteome</keyword>
<feature type="region of interest" description="Disordered" evidence="1">
    <location>
        <begin position="488"/>
        <end position="508"/>
    </location>
</feature>
<organism evidence="3 4">
    <name type="scientific">Candolleomyces eurysporus</name>
    <dbReference type="NCBI Taxonomy" id="2828524"/>
    <lineage>
        <taxon>Eukaryota</taxon>
        <taxon>Fungi</taxon>
        <taxon>Dikarya</taxon>
        <taxon>Basidiomycota</taxon>
        <taxon>Agaricomycotina</taxon>
        <taxon>Agaricomycetes</taxon>
        <taxon>Agaricomycetidae</taxon>
        <taxon>Agaricales</taxon>
        <taxon>Agaricineae</taxon>
        <taxon>Psathyrellaceae</taxon>
        <taxon>Candolleomyces</taxon>
    </lineage>
</organism>
<keyword evidence="2" id="KW-0472">Membrane</keyword>
<feature type="region of interest" description="Disordered" evidence="1">
    <location>
        <begin position="139"/>
        <end position="162"/>
    </location>
</feature>
<feature type="region of interest" description="Disordered" evidence="1">
    <location>
        <begin position="533"/>
        <end position="857"/>
    </location>
</feature>
<evidence type="ECO:0000313" key="4">
    <source>
        <dbReference type="Proteomes" id="UP001140091"/>
    </source>
</evidence>
<feature type="compositionally biased region" description="Pro residues" evidence="1">
    <location>
        <begin position="617"/>
        <end position="626"/>
    </location>
</feature>
<feature type="compositionally biased region" description="Pro residues" evidence="1">
    <location>
        <begin position="192"/>
        <end position="202"/>
    </location>
</feature>
<keyword evidence="2" id="KW-1133">Transmembrane helix</keyword>
<feature type="compositionally biased region" description="Acidic residues" evidence="1">
    <location>
        <begin position="681"/>
        <end position="692"/>
    </location>
</feature>
<dbReference type="EMBL" id="JANBPK010001204">
    <property type="protein sequence ID" value="KAJ2924798.1"/>
    <property type="molecule type" value="Genomic_DNA"/>
</dbReference>
<dbReference type="AlphaFoldDB" id="A0A9W8J5W3"/>
<evidence type="ECO:0000256" key="1">
    <source>
        <dbReference type="SAM" id="MobiDB-lite"/>
    </source>
</evidence>
<accession>A0A9W8J5W3</accession>
<dbReference type="Proteomes" id="UP001140091">
    <property type="component" value="Unassembled WGS sequence"/>
</dbReference>
<name>A0A9W8J5W3_9AGAR</name>
<feature type="transmembrane region" description="Helical" evidence="2">
    <location>
        <begin position="6"/>
        <end position="27"/>
    </location>
</feature>
<dbReference type="PROSITE" id="PS51257">
    <property type="entry name" value="PROKAR_LIPOPROTEIN"/>
    <property type="match status" value="1"/>
</dbReference>
<feature type="region of interest" description="Disordered" evidence="1">
    <location>
        <begin position="180"/>
        <end position="208"/>
    </location>
</feature>
<evidence type="ECO:0000256" key="2">
    <source>
        <dbReference type="SAM" id="Phobius"/>
    </source>
</evidence>
<feature type="compositionally biased region" description="Polar residues" evidence="1">
    <location>
        <begin position="139"/>
        <end position="148"/>
    </location>
</feature>
<feature type="non-terminal residue" evidence="3">
    <location>
        <position position="1"/>
    </location>
</feature>
<gene>
    <name evidence="3" type="ORF">H1R20_g12275</name>
</gene>
<reference evidence="3" key="1">
    <citation type="submission" date="2022-06" db="EMBL/GenBank/DDBJ databases">
        <title>Genome Sequence of Candolleomyces eurysporus.</title>
        <authorList>
            <person name="Buettner E."/>
        </authorList>
    </citation>
    <scope>NUCLEOTIDE SEQUENCE</scope>
    <source>
        <strain evidence="3">VTCC 930004</strain>
    </source>
</reference>
<evidence type="ECO:0000313" key="3">
    <source>
        <dbReference type="EMBL" id="KAJ2924798.1"/>
    </source>
</evidence>
<dbReference type="OrthoDB" id="2686083at2759"/>
<sequence length="918" mass="98218">MDRVSLLGPLALLGCSAIVVGLVYLAARRFGFAGRLQSLLRYVPGISTSSLPAPANASITSLSSSLNRTVKTAKSTVKNATHLSVPKALGSRWSQIMAFLARRRRRRIMLEELPTTASSEDDTVSSVSKTESPVLVDLTETSSVSSPTIPLRRLGATSPPLRSPTPLLVSVSGLLATPPLTAASSSGLSRDSPPPPSTPPPHRGVRHSFIPVSPFSSPPFKATQGKAIDLQDLYPVMRQSTGLIYPHSRPSTPSPVSNNPYFLSTSPIPVSPFRYHRRTRSLGGINAKRIVAPSIPADVFNESSGHLKLNNFAPHRPLTSRSTELLIDLENGGEGEAGLEECSLSGGVLAAADGGSDDIDGGLSDDGLDDDLEVLTPSHLLSRSFPSIQDRRIMGSDSTGGHVAEAAEVMEREEPSARIEFPKIVSNNAWREWDDDEKSLLSLHLDEPSSPEPILPIPTTALDLSVSSQDPFVDVFTPDLGLDLFENPFDDPDAGDPFSPTPASAGDVVTDPMISELELTEGSELIDDALDWDGCEVEAEGEEEEEEEEEENEEDEEEEEEGMGMGMGMGIGQDEVDEEKETESEEIVPEIPCDTVSDSEEQTLSDISADLFSSHMPTPPASPPFPTLRVPSEVSHPVTAPITARDTEEAISSVPAERTELPSDPISLESTVVAPQTLDDQMLEEAAEESPTDDPPLPEIISQHIGALELSPPPTPAIPTSSLASTSDEHERTGNADELDAVVEGKPIDSADEEASLSHSPDSERSRPAWSIRAAEAPRLGMSPEVPKEDATEDVQVPSGSDRQEHDEADATQPFDQIPGAFPESDQTQQLRQRKPAAVIKDESPQARPSKPGRSSAIDTTSFAAAVVSLRRKPEPLDVALAMQMRPGLGAGADPAWMVRFMMSVFGWLAVAMSAGID</sequence>